<name>A0A4S8KXB7_DENBC</name>
<reference evidence="1 2" key="1">
    <citation type="journal article" date="2019" name="Nat. Ecol. Evol.">
        <title>Megaphylogeny resolves global patterns of mushroom evolution.</title>
        <authorList>
            <person name="Varga T."/>
            <person name="Krizsan K."/>
            <person name="Foldi C."/>
            <person name="Dima B."/>
            <person name="Sanchez-Garcia M."/>
            <person name="Sanchez-Ramirez S."/>
            <person name="Szollosi G.J."/>
            <person name="Szarkandi J.G."/>
            <person name="Papp V."/>
            <person name="Albert L."/>
            <person name="Andreopoulos W."/>
            <person name="Angelini C."/>
            <person name="Antonin V."/>
            <person name="Barry K.W."/>
            <person name="Bougher N.L."/>
            <person name="Buchanan P."/>
            <person name="Buyck B."/>
            <person name="Bense V."/>
            <person name="Catcheside P."/>
            <person name="Chovatia M."/>
            <person name="Cooper J."/>
            <person name="Damon W."/>
            <person name="Desjardin D."/>
            <person name="Finy P."/>
            <person name="Geml J."/>
            <person name="Haridas S."/>
            <person name="Hughes K."/>
            <person name="Justo A."/>
            <person name="Karasinski D."/>
            <person name="Kautmanova I."/>
            <person name="Kiss B."/>
            <person name="Kocsube S."/>
            <person name="Kotiranta H."/>
            <person name="LaButti K.M."/>
            <person name="Lechner B.E."/>
            <person name="Liimatainen K."/>
            <person name="Lipzen A."/>
            <person name="Lukacs Z."/>
            <person name="Mihaltcheva S."/>
            <person name="Morgado L.N."/>
            <person name="Niskanen T."/>
            <person name="Noordeloos M.E."/>
            <person name="Ohm R.A."/>
            <person name="Ortiz-Santana B."/>
            <person name="Ovrebo C."/>
            <person name="Racz N."/>
            <person name="Riley R."/>
            <person name="Savchenko A."/>
            <person name="Shiryaev A."/>
            <person name="Soop K."/>
            <person name="Spirin V."/>
            <person name="Szebenyi C."/>
            <person name="Tomsovsky M."/>
            <person name="Tulloss R.E."/>
            <person name="Uehling J."/>
            <person name="Grigoriev I.V."/>
            <person name="Vagvolgyi C."/>
            <person name="Papp T."/>
            <person name="Martin F.M."/>
            <person name="Miettinen O."/>
            <person name="Hibbett D.S."/>
            <person name="Nagy L.G."/>
        </authorList>
    </citation>
    <scope>NUCLEOTIDE SEQUENCE [LARGE SCALE GENOMIC DNA]</scope>
    <source>
        <strain evidence="1 2">CBS 962.96</strain>
    </source>
</reference>
<accession>A0A4S8KXB7</accession>
<dbReference type="AlphaFoldDB" id="A0A4S8KXB7"/>
<dbReference type="EMBL" id="ML179899">
    <property type="protein sequence ID" value="THU80493.1"/>
    <property type="molecule type" value="Genomic_DNA"/>
</dbReference>
<proteinExistence type="predicted"/>
<gene>
    <name evidence="1" type="ORF">K435DRAFT_809837</name>
</gene>
<protein>
    <submittedName>
        <fullName evidence="1">Uncharacterized protein</fullName>
    </submittedName>
</protein>
<dbReference type="OrthoDB" id="2998890at2759"/>
<dbReference type="Proteomes" id="UP000297245">
    <property type="component" value="Unassembled WGS sequence"/>
</dbReference>
<keyword evidence="2" id="KW-1185">Reference proteome</keyword>
<sequence length="406" mass="47873">MPLDSPTSTVSHYLLGPDDHCFISAVPSSPLSFDDEQAALYTDELELVDRAWIISEWWPSYSTKNTLLRYIPLRRFTHDTSRFGFHPTDELSLMSPQIERSFVVNEYRICARADHFVDSFPAHSFLPLDWSERYVYEVVDTCLLGDEEVPCLFTIYVYRRDEQLSYSEVTNAVIGHGIPDRYYYRQTGNYSIASFNSLLETSAMWYNIYRSKVLLFHGSGGMIKPMTNVLENAILDELRQPYTEDKWLIGDVDNLADSFVRWIARIPPINAYWTVDKTRRLYRFWLESVELRWRIWQIKVDERRKWKEINCSICRQAPHMHASVCIPKQQVEERMFRPYPDPLVLPIGSEHSVLEWSSSVVCEVRFIIDCTSSTFIIPFTQRPYYLFPTSFDDDEYFQLYDHFAAF</sequence>
<organism evidence="1 2">
    <name type="scientific">Dendrothele bispora (strain CBS 962.96)</name>
    <dbReference type="NCBI Taxonomy" id="1314807"/>
    <lineage>
        <taxon>Eukaryota</taxon>
        <taxon>Fungi</taxon>
        <taxon>Dikarya</taxon>
        <taxon>Basidiomycota</taxon>
        <taxon>Agaricomycotina</taxon>
        <taxon>Agaricomycetes</taxon>
        <taxon>Agaricomycetidae</taxon>
        <taxon>Agaricales</taxon>
        <taxon>Agaricales incertae sedis</taxon>
        <taxon>Dendrothele</taxon>
    </lineage>
</organism>
<evidence type="ECO:0000313" key="1">
    <source>
        <dbReference type="EMBL" id="THU80493.1"/>
    </source>
</evidence>
<evidence type="ECO:0000313" key="2">
    <source>
        <dbReference type="Proteomes" id="UP000297245"/>
    </source>
</evidence>